<keyword evidence="2" id="KW-0560">Oxidoreductase</keyword>
<dbReference type="Gene3D" id="3.40.50.720">
    <property type="entry name" value="NAD(P)-binding Rossmann-like Domain"/>
    <property type="match status" value="1"/>
</dbReference>
<dbReference type="SUPFAM" id="SSF51735">
    <property type="entry name" value="NAD(P)-binding Rossmann-fold domains"/>
    <property type="match status" value="1"/>
</dbReference>
<dbReference type="PRINTS" id="PR00081">
    <property type="entry name" value="GDHRDH"/>
</dbReference>
<dbReference type="GO" id="GO:0016491">
    <property type="term" value="F:oxidoreductase activity"/>
    <property type="evidence" value="ECO:0007669"/>
    <property type="project" value="UniProtKB-KW"/>
</dbReference>
<dbReference type="OrthoDB" id="658698at2"/>
<evidence type="ECO:0000313" key="5">
    <source>
        <dbReference type="Proteomes" id="UP000319700"/>
    </source>
</evidence>
<keyword evidence="5" id="KW-1185">Reference proteome</keyword>
<dbReference type="EMBL" id="RCZH01000020">
    <property type="protein sequence ID" value="TPG33909.1"/>
    <property type="molecule type" value="Genomic_DNA"/>
</dbReference>
<dbReference type="Proteomes" id="UP000319700">
    <property type="component" value="Unassembled WGS sequence"/>
</dbReference>
<evidence type="ECO:0000256" key="2">
    <source>
        <dbReference type="ARBA" id="ARBA00023002"/>
    </source>
</evidence>
<evidence type="ECO:0000256" key="1">
    <source>
        <dbReference type="ARBA" id="ARBA00006484"/>
    </source>
</evidence>
<dbReference type="PROSITE" id="PS00061">
    <property type="entry name" value="ADH_SHORT"/>
    <property type="match status" value="1"/>
</dbReference>
<dbReference type="PRINTS" id="PR00080">
    <property type="entry name" value="SDRFAMILY"/>
</dbReference>
<dbReference type="AlphaFoldDB" id="A0A502EAB1"/>
<reference evidence="4 5" key="1">
    <citation type="journal article" date="2019" name="Environ. Microbiol.">
        <title>Species interactions and distinct microbial communities in high Arctic permafrost affected cryosols are associated with the CH4 and CO2 gas fluxes.</title>
        <authorList>
            <person name="Altshuler I."/>
            <person name="Hamel J."/>
            <person name="Turney S."/>
            <person name="Magnuson E."/>
            <person name="Levesque R."/>
            <person name="Greer C."/>
            <person name="Whyte L.G."/>
        </authorList>
    </citation>
    <scope>NUCLEOTIDE SEQUENCE [LARGE SCALE GENOMIC DNA]</scope>
    <source>
        <strain evidence="4 5">42</strain>
    </source>
</reference>
<dbReference type="RefSeq" id="WP_140511362.1">
    <property type="nucleotide sequence ID" value="NZ_RCZH01000020.1"/>
</dbReference>
<gene>
    <name evidence="4" type="ORF">EAH81_23460</name>
</gene>
<dbReference type="CDD" id="cd05233">
    <property type="entry name" value="SDR_c"/>
    <property type="match status" value="1"/>
</dbReference>
<dbReference type="PANTHER" id="PTHR42901">
    <property type="entry name" value="ALCOHOL DEHYDROGENASE"/>
    <property type="match status" value="1"/>
</dbReference>
<organism evidence="4 5">
    <name type="scientific">Flavobacterium pectinovorum</name>
    <dbReference type="NCBI Taxonomy" id="29533"/>
    <lineage>
        <taxon>Bacteria</taxon>
        <taxon>Pseudomonadati</taxon>
        <taxon>Bacteroidota</taxon>
        <taxon>Flavobacteriia</taxon>
        <taxon>Flavobacteriales</taxon>
        <taxon>Flavobacteriaceae</taxon>
        <taxon>Flavobacterium</taxon>
    </lineage>
</organism>
<accession>A0A502EAB1</accession>
<name>A0A502EAB1_9FLAO</name>
<dbReference type="PANTHER" id="PTHR42901:SF1">
    <property type="entry name" value="ALCOHOL DEHYDROGENASE"/>
    <property type="match status" value="1"/>
</dbReference>
<protein>
    <submittedName>
        <fullName evidence="4">SDR family oxidoreductase</fullName>
    </submittedName>
</protein>
<dbReference type="InterPro" id="IPR002347">
    <property type="entry name" value="SDR_fam"/>
</dbReference>
<comment type="caution">
    <text evidence="4">The sequence shown here is derived from an EMBL/GenBank/DDBJ whole genome shotgun (WGS) entry which is preliminary data.</text>
</comment>
<evidence type="ECO:0000313" key="4">
    <source>
        <dbReference type="EMBL" id="TPG33909.1"/>
    </source>
</evidence>
<sequence>MKNLNEYFGTNIKDKNIVITGGTTGIGKATAELLLSLGARVLIFGRDHEDFNNTFEEFTAKYPEAELFGTPADVTNEDDIKKIFDIVDLSMGNIDILINNAALSSGGITSNDDWKYIVDTNIKGYIDFAQQAVVRMKTQKSGHIVNVGSMSAEIKNPESTIYVTTKSAINGFTAALRKEINPLGIKVSLIEPGAVMSDMQPGTKEEQREKIEKLEMLDADDIAMSILFIVSQPKRCDIVSMQVRPILQLI</sequence>
<comment type="similarity">
    <text evidence="1 3">Belongs to the short-chain dehydrogenases/reductases (SDR) family.</text>
</comment>
<dbReference type="InterPro" id="IPR036291">
    <property type="entry name" value="NAD(P)-bd_dom_sf"/>
</dbReference>
<proteinExistence type="inferred from homology"/>
<evidence type="ECO:0000256" key="3">
    <source>
        <dbReference type="RuleBase" id="RU000363"/>
    </source>
</evidence>
<dbReference type="Pfam" id="PF00106">
    <property type="entry name" value="adh_short"/>
    <property type="match status" value="1"/>
</dbReference>
<dbReference type="InterPro" id="IPR020904">
    <property type="entry name" value="Sc_DH/Rdtase_CS"/>
</dbReference>